<evidence type="ECO:0000256" key="6">
    <source>
        <dbReference type="HAMAP-Rule" id="MF_01877"/>
    </source>
</evidence>
<dbReference type="SUPFAM" id="SSF53790">
    <property type="entry name" value="Tetrapyrrole methylase"/>
    <property type="match status" value="1"/>
</dbReference>
<dbReference type="EC" id="2.1.1.198" evidence="6"/>
<dbReference type="PANTHER" id="PTHR46111:SF1">
    <property type="entry name" value="RIBOSOMAL RNA SMALL SUBUNIT METHYLTRANSFERASE I"/>
    <property type="match status" value="1"/>
</dbReference>
<dbReference type="Gene3D" id="3.30.950.10">
    <property type="entry name" value="Methyltransferase, Cobalt-precorrin-4 Transmethylase, Domain 2"/>
    <property type="match status" value="1"/>
</dbReference>
<dbReference type="Gene3D" id="3.40.1010.10">
    <property type="entry name" value="Cobalt-precorrin-4 Transmethylase, Domain 1"/>
    <property type="match status" value="1"/>
</dbReference>
<comment type="similarity">
    <text evidence="6">Belongs to the methyltransferase superfamily. RsmI family.</text>
</comment>
<dbReference type="STRING" id="1802448.A2672_02320"/>
<organism evidence="8 9">
    <name type="scientific">Candidatus Wildermuthbacteria bacterium RIFCSPHIGHO2_01_FULL_49_22b</name>
    <dbReference type="NCBI Taxonomy" id="1802448"/>
    <lineage>
        <taxon>Bacteria</taxon>
        <taxon>Candidatus Wildermuthiibacteriota</taxon>
    </lineage>
</organism>
<dbReference type="AlphaFoldDB" id="A0A1G2QYR2"/>
<evidence type="ECO:0000256" key="1">
    <source>
        <dbReference type="ARBA" id="ARBA00022490"/>
    </source>
</evidence>
<dbReference type="InterPro" id="IPR035996">
    <property type="entry name" value="4pyrrol_Methylase_sf"/>
</dbReference>
<protein>
    <recommendedName>
        <fullName evidence="6">Ribosomal RNA small subunit methyltransferase I</fullName>
        <ecNumber evidence="6">2.1.1.198</ecNumber>
    </recommendedName>
    <alternativeName>
        <fullName evidence="6">16S rRNA 2'-O-ribose C1402 methyltransferase</fullName>
    </alternativeName>
    <alternativeName>
        <fullName evidence="6">rRNA (cytidine-2'-O-)-methyltransferase RsmI</fullName>
    </alternativeName>
</protein>
<dbReference type="Pfam" id="PF00590">
    <property type="entry name" value="TP_methylase"/>
    <property type="match status" value="1"/>
</dbReference>
<accession>A0A1G2QYR2</accession>
<evidence type="ECO:0000313" key="8">
    <source>
        <dbReference type="EMBL" id="OHA65663.1"/>
    </source>
</evidence>
<dbReference type="InterPro" id="IPR014777">
    <property type="entry name" value="4pyrrole_Mease_sub1"/>
</dbReference>
<dbReference type="EMBL" id="MHTT01000012">
    <property type="protein sequence ID" value="OHA65663.1"/>
    <property type="molecule type" value="Genomic_DNA"/>
</dbReference>
<dbReference type="InterPro" id="IPR008189">
    <property type="entry name" value="rRNA_ssu_MeTfrase_I"/>
</dbReference>
<comment type="catalytic activity">
    <reaction evidence="6">
        <text>cytidine(1402) in 16S rRNA + S-adenosyl-L-methionine = 2'-O-methylcytidine(1402) in 16S rRNA + S-adenosyl-L-homocysteine + H(+)</text>
        <dbReference type="Rhea" id="RHEA:42924"/>
        <dbReference type="Rhea" id="RHEA-COMP:10285"/>
        <dbReference type="Rhea" id="RHEA-COMP:10286"/>
        <dbReference type="ChEBI" id="CHEBI:15378"/>
        <dbReference type="ChEBI" id="CHEBI:57856"/>
        <dbReference type="ChEBI" id="CHEBI:59789"/>
        <dbReference type="ChEBI" id="CHEBI:74495"/>
        <dbReference type="ChEBI" id="CHEBI:82748"/>
        <dbReference type="EC" id="2.1.1.198"/>
    </reaction>
</comment>
<keyword evidence="4 6" id="KW-0808">Transferase</keyword>
<keyword evidence="5 6" id="KW-0949">S-adenosyl-L-methionine</keyword>
<dbReference type="GO" id="GO:0070677">
    <property type="term" value="F:rRNA (cytosine-2'-O-)-methyltransferase activity"/>
    <property type="evidence" value="ECO:0007669"/>
    <property type="project" value="UniProtKB-UniRule"/>
</dbReference>
<proteinExistence type="inferred from homology"/>
<evidence type="ECO:0000256" key="4">
    <source>
        <dbReference type="ARBA" id="ARBA00022679"/>
    </source>
</evidence>
<evidence type="ECO:0000256" key="2">
    <source>
        <dbReference type="ARBA" id="ARBA00022552"/>
    </source>
</evidence>
<dbReference type="PANTHER" id="PTHR46111">
    <property type="entry name" value="RIBOSOMAL RNA SMALL SUBUNIT METHYLTRANSFERASE I"/>
    <property type="match status" value="1"/>
</dbReference>
<dbReference type="GO" id="GO:0005737">
    <property type="term" value="C:cytoplasm"/>
    <property type="evidence" value="ECO:0007669"/>
    <property type="project" value="UniProtKB-SubCell"/>
</dbReference>
<name>A0A1G2QYR2_9BACT</name>
<dbReference type="Proteomes" id="UP000178065">
    <property type="component" value="Unassembled WGS sequence"/>
</dbReference>
<dbReference type="PIRSF" id="PIRSF005917">
    <property type="entry name" value="MTase_YraL"/>
    <property type="match status" value="1"/>
</dbReference>
<comment type="subcellular location">
    <subcellularLocation>
        <location evidence="6">Cytoplasm</location>
    </subcellularLocation>
</comment>
<dbReference type="InterPro" id="IPR000878">
    <property type="entry name" value="4pyrrol_Mease"/>
</dbReference>
<dbReference type="NCBIfam" id="TIGR00096">
    <property type="entry name" value="16S rRNA (cytidine(1402)-2'-O)-methyltransferase"/>
    <property type="match status" value="1"/>
</dbReference>
<evidence type="ECO:0000256" key="3">
    <source>
        <dbReference type="ARBA" id="ARBA00022603"/>
    </source>
</evidence>
<keyword evidence="1 6" id="KW-0963">Cytoplasm</keyword>
<keyword evidence="3 6" id="KW-0489">Methyltransferase</keyword>
<comment type="function">
    <text evidence="6">Catalyzes the 2'-O-methylation of the ribose of cytidine 1402 (C1402) in 16S rRNA.</text>
</comment>
<feature type="domain" description="Tetrapyrrole methylase" evidence="7">
    <location>
        <begin position="4"/>
        <end position="209"/>
    </location>
</feature>
<dbReference type="InterPro" id="IPR014776">
    <property type="entry name" value="4pyrrole_Mease_sub2"/>
</dbReference>
<reference evidence="8 9" key="1">
    <citation type="journal article" date="2016" name="Nat. Commun.">
        <title>Thousands of microbial genomes shed light on interconnected biogeochemical processes in an aquifer system.</title>
        <authorList>
            <person name="Anantharaman K."/>
            <person name="Brown C.T."/>
            <person name="Hug L.A."/>
            <person name="Sharon I."/>
            <person name="Castelle C.J."/>
            <person name="Probst A.J."/>
            <person name="Thomas B.C."/>
            <person name="Singh A."/>
            <person name="Wilkins M.J."/>
            <person name="Karaoz U."/>
            <person name="Brodie E.L."/>
            <person name="Williams K.H."/>
            <person name="Hubbard S.S."/>
            <person name="Banfield J.F."/>
        </authorList>
    </citation>
    <scope>NUCLEOTIDE SEQUENCE [LARGE SCALE GENOMIC DNA]</scope>
</reference>
<evidence type="ECO:0000256" key="5">
    <source>
        <dbReference type="ARBA" id="ARBA00022691"/>
    </source>
</evidence>
<keyword evidence="2 6" id="KW-0698">rRNA processing</keyword>
<dbReference type="FunFam" id="3.40.1010.10:FF:000007">
    <property type="entry name" value="Ribosomal RNA small subunit methyltransferase I"/>
    <property type="match status" value="1"/>
</dbReference>
<gene>
    <name evidence="6" type="primary">rsmI</name>
    <name evidence="8" type="ORF">A2672_02320</name>
</gene>
<dbReference type="CDD" id="cd11648">
    <property type="entry name" value="RsmI"/>
    <property type="match status" value="1"/>
</dbReference>
<evidence type="ECO:0000313" key="9">
    <source>
        <dbReference type="Proteomes" id="UP000178065"/>
    </source>
</evidence>
<evidence type="ECO:0000259" key="7">
    <source>
        <dbReference type="Pfam" id="PF00590"/>
    </source>
</evidence>
<sequence>MGILYIVATPIGNLKDITFRAVETLQEVDFIFAEDTRITKKLLSRYDIHTPLLSYHQHSKKGKTQKILDLLAQGKNLALVTDAGTPGISDPGNELISFLVGSDPTIRILPIPGASALTALASVAGLPMDKFLFLGYPPHKKGRKKFFQEVAQSRHPVLFYESPHRIMKSLAELSGALDAGGKTQNTCIVVGRELTKQFETIYRGGIENIQKELGKNPAKGEFVVLVHSDYIRARVW</sequence>
<dbReference type="HAMAP" id="MF_01877">
    <property type="entry name" value="16SrRNA_methyltr_I"/>
    <property type="match status" value="1"/>
</dbReference>
<comment type="caution">
    <text evidence="8">The sequence shown here is derived from an EMBL/GenBank/DDBJ whole genome shotgun (WGS) entry which is preliminary data.</text>
</comment>